<name>A0AAX6FVP4_IRIPA</name>
<dbReference type="PANTHER" id="PTHR34189">
    <property type="entry name" value="TRANSMEMBRANE PROTEIN"/>
    <property type="match status" value="1"/>
</dbReference>
<reference evidence="2" key="2">
    <citation type="submission" date="2023-04" db="EMBL/GenBank/DDBJ databases">
        <authorList>
            <person name="Bruccoleri R.E."/>
            <person name="Oakeley E.J."/>
            <person name="Faust A.-M."/>
            <person name="Dessus-Babus S."/>
            <person name="Altorfer M."/>
            <person name="Burckhardt D."/>
            <person name="Oertli M."/>
            <person name="Naumann U."/>
            <person name="Petersen F."/>
            <person name="Wong J."/>
        </authorList>
    </citation>
    <scope>NUCLEOTIDE SEQUENCE</scope>
    <source>
        <strain evidence="2">GSM-AAB239-AS_SAM_17_03QT</strain>
        <tissue evidence="2">Leaf</tissue>
    </source>
</reference>
<dbReference type="PANTHER" id="PTHR34189:SF13">
    <property type="entry name" value="TRANSMEMBRANE PROTEIN"/>
    <property type="match status" value="1"/>
</dbReference>
<keyword evidence="1" id="KW-0472">Membrane</keyword>
<feature type="transmembrane region" description="Helical" evidence="1">
    <location>
        <begin position="64"/>
        <end position="83"/>
    </location>
</feature>
<protein>
    <recommendedName>
        <fullName evidence="4">Transmembrane protein</fullName>
    </recommendedName>
</protein>
<accession>A0AAX6FVP4</accession>
<comment type="caution">
    <text evidence="2">The sequence shown here is derived from an EMBL/GenBank/DDBJ whole genome shotgun (WGS) entry which is preliminary data.</text>
</comment>
<keyword evidence="3" id="KW-1185">Reference proteome</keyword>
<dbReference type="Proteomes" id="UP001140949">
    <property type="component" value="Unassembled WGS sequence"/>
</dbReference>
<proteinExistence type="predicted"/>
<gene>
    <name evidence="2" type="ORF">M6B38_397205</name>
</gene>
<keyword evidence="1" id="KW-0812">Transmembrane</keyword>
<evidence type="ECO:0008006" key="4">
    <source>
        <dbReference type="Google" id="ProtNLM"/>
    </source>
</evidence>
<evidence type="ECO:0000313" key="3">
    <source>
        <dbReference type="Proteomes" id="UP001140949"/>
    </source>
</evidence>
<evidence type="ECO:0000256" key="1">
    <source>
        <dbReference type="SAM" id="Phobius"/>
    </source>
</evidence>
<organism evidence="2 3">
    <name type="scientific">Iris pallida</name>
    <name type="common">Sweet iris</name>
    <dbReference type="NCBI Taxonomy" id="29817"/>
    <lineage>
        <taxon>Eukaryota</taxon>
        <taxon>Viridiplantae</taxon>
        <taxon>Streptophyta</taxon>
        <taxon>Embryophyta</taxon>
        <taxon>Tracheophyta</taxon>
        <taxon>Spermatophyta</taxon>
        <taxon>Magnoliopsida</taxon>
        <taxon>Liliopsida</taxon>
        <taxon>Asparagales</taxon>
        <taxon>Iridaceae</taxon>
        <taxon>Iridoideae</taxon>
        <taxon>Irideae</taxon>
        <taxon>Iris</taxon>
    </lineage>
</organism>
<sequence>MHRAASTSSIMSSATSVGVGVVGGGGGGGGGMEMEPLMQKMLPSYDPQSEVWKKEQAKARLAENMVHLIPVVLILCALLLWFFSHP</sequence>
<evidence type="ECO:0000313" key="2">
    <source>
        <dbReference type="EMBL" id="KAJ6820476.1"/>
    </source>
</evidence>
<dbReference type="EMBL" id="JANAVB010025598">
    <property type="protein sequence ID" value="KAJ6820476.1"/>
    <property type="molecule type" value="Genomic_DNA"/>
</dbReference>
<dbReference type="AlphaFoldDB" id="A0AAX6FVP4"/>
<reference evidence="2" key="1">
    <citation type="journal article" date="2023" name="GigaByte">
        <title>Genome assembly of the bearded iris, Iris pallida Lam.</title>
        <authorList>
            <person name="Bruccoleri R.E."/>
            <person name="Oakeley E.J."/>
            <person name="Faust A.M.E."/>
            <person name="Altorfer M."/>
            <person name="Dessus-Babus S."/>
            <person name="Burckhardt D."/>
            <person name="Oertli M."/>
            <person name="Naumann U."/>
            <person name="Petersen F."/>
            <person name="Wong J."/>
        </authorList>
    </citation>
    <scope>NUCLEOTIDE SEQUENCE</scope>
    <source>
        <strain evidence="2">GSM-AAB239-AS_SAM_17_03QT</strain>
    </source>
</reference>
<keyword evidence="1" id="KW-1133">Transmembrane helix</keyword>